<accession>K9G2X5</accession>
<evidence type="ECO:0000256" key="1">
    <source>
        <dbReference type="SAM" id="MobiDB-lite"/>
    </source>
</evidence>
<evidence type="ECO:0000313" key="3">
    <source>
        <dbReference type="EMBL" id="EKV16315.1"/>
    </source>
</evidence>
<name>K9G2X5_PEND1</name>
<feature type="region of interest" description="Disordered" evidence="1">
    <location>
        <begin position="118"/>
        <end position="139"/>
    </location>
</feature>
<dbReference type="AlphaFoldDB" id="K9G2X5"/>
<evidence type="ECO:0000313" key="4">
    <source>
        <dbReference type="Proteomes" id="UP000009886"/>
    </source>
</evidence>
<dbReference type="GO" id="GO:0005525">
    <property type="term" value="F:GTP binding"/>
    <property type="evidence" value="ECO:0007669"/>
    <property type="project" value="InterPro"/>
</dbReference>
<dbReference type="EMBL" id="AKCU01000254">
    <property type="protein sequence ID" value="EKV16315.1"/>
    <property type="molecule type" value="Genomic_DNA"/>
</dbReference>
<dbReference type="InterPro" id="IPR003130">
    <property type="entry name" value="GED"/>
</dbReference>
<dbReference type="PROSITE" id="PS51388">
    <property type="entry name" value="GED"/>
    <property type="match status" value="1"/>
</dbReference>
<reference evidence="4" key="1">
    <citation type="journal article" date="2012" name="BMC Genomics">
        <title>Genome sequence of the necrotrophic fungus Penicillium digitatum, the main postharvest pathogen of citrus.</title>
        <authorList>
            <person name="Marcet-Houben M."/>
            <person name="Ballester A.-R."/>
            <person name="de la Fuente B."/>
            <person name="Harries E."/>
            <person name="Marcos J.F."/>
            <person name="Gonzalez-Candelas L."/>
            <person name="Gabaldon T."/>
        </authorList>
    </citation>
    <scope>NUCLEOTIDE SEQUENCE [LARGE SCALE GENOMIC DNA]</scope>
    <source>
        <strain evidence="4">Pd1 / CECT 20795</strain>
    </source>
</reference>
<evidence type="ECO:0000259" key="2">
    <source>
        <dbReference type="PROSITE" id="PS51388"/>
    </source>
</evidence>
<dbReference type="Proteomes" id="UP000009886">
    <property type="component" value="Unassembled WGS sequence"/>
</dbReference>
<dbReference type="GO" id="GO:0003924">
    <property type="term" value="F:GTPase activity"/>
    <property type="evidence" value="ECO:0007669"/>
    <property type="project" value="InterPro"/>
</dbReference>
<dbReference type="InterPro" id="IPR020850">
    <property type="entry name" value="GED_dom"/>
</dbReference>
<organism evidence="3 4">
    <name type="scientific">Penicillium digitatum (strain Pd1 / CECT 20795)</name>
    <name type="common">Green mold</name>
    <dbReference type="NCBI Taxonomy" id="1170230"/>
    <lineage>
        <taxon>Eukaryota</taxon>
        <taxon>Fungi</taxon>
        <taxon>Dikarya</taxon>
        <taxon>Ascomycota</taxon>
        <taxon>Pezizomycotina</taxon>
        <taxon>Eurotiomycetes</taxon>
        <taxon>Eurotiomycetidae</taxon>
        <taxon>Eurotiales</taxon>
        <taxon>Aspergillaceae</taxon>
        <taxon>Penicillium</taxon>
    </lineage>
</organism>
<dbReference type="HOGENOM" id="CLU_1845764_0_0_1"/>
<dbReference type="KEGG" id="pdp:PDIP_36480"/>
<dbReference type="VEuPathDB" id="FungiDB:PDIP_36480"/>
<feature type="domain" description="GED" evidence="2">
    <location>
        <begin position="26"/>
        <end position="122"/>
    </location>
</feature>
<sequence length="139" mass="16272">MSDERISDEIKKIQPKQLGPDRNAQEIEMMASSLAYYEIASSRFLDVLCQSTHMKLFRTCRASLVNTLRDDLEIFGDNGRARCLDLMAEDPERQHRRTQLLKEREKFSKAQEWLDSVRDSDVEMEDSDQNALAEIKEDW</sequence>
<protein>
    <recommendedName>
        <fullName evidence="2">GED domain-containing protein</fullName>
    </recommendedName>
</protein>
<dbReference type="OrthoDB" id="5061070at2759"/>
<comment type="caution">
    <text evidence="3">The sequence shown here is derived from an EMBL/GenBank/DDBJ whole genome shotgun (WGS) entry which is preliminary data.</text>
</comment>
<dbReference type="Pfam" id="PF02212">
    <property type="entry name" value="GED"/>
    <property type="match status" value="1"/>
</dbReference>
<gene>
    <name evidence="3" type="ORF">PDIP_36480</name>
</gene>
<proteinExistence type="predicted"/>